<dbReference type="InterPro" id="IPR001810">
    <property type="entry name" value="F-box_dom"/>
</dbReference>
<dbReference type="Pfam" id="PF12937">
    <property type="entry name" value="F-box-like"/>
    <property type="match status" value="1"/>
</dbReference>
<evidence type="ECO:0000259" key="1">
    <source>
        <dbReference type="PROSITE" id="PS50181"/>
    </source>
</evidence>
<dbReference type="PROSITE" id="PS50181">
    <property type="entry name" value="FBOX"/>
    <property type="match status" value="1"/>
</dbReference>
<reference evidence="2" key="1">
    <citation type="submission" date="2017-05" db="UniProtKB">
        <authorList>
            <consortium name="EnsemblMetazoa"/>
        </authorList>
    </citation>
    <scope>IDENTIFICATION</scope>
</reference>
<dbReference type="SMART" id="SM00256">
    <property type="entry name" value="FBOX"/>
    <property type="match status" value="1"/>
</dbReference>
<feature type="domain" description="F-box" evidence="1">
    <location>
        <begin position="54"/>
        <end position="100"/>
    </location>
</feature>
<protein>
    <recommendedName>
        <fullName evidence="1">F-box domain-containing protein</fullName>
    </recommendedName>
</protein>
<dbReference type="InterPro" id="IPR032675">
    <property type="entry name" value="LRR_dom_sf"/>
</dbReference>
<dbReference type="SUPFAM" id="SSF52047">
    <property type="entry name" value="RNI-like"/>
    <property type="match status" value="1"/>
</dbReference>
<dbReference type="SUPFAM" id="SSF81383">
    <property type="entry name" value="F-box domain"/>
    <property type="match status" value="1"/>
</dbReference>
<evidence type="ECO:0000313" key="2">
    <source>
        <dbReference type="EnsemblMetazoa" id="Aqu2.1.03088_001"/>
    </source>
</evidence>
<name>A0A1X7SLR6_AMPQE</name>
<dbReference type="Gene3D" id="1.20.1280.50">
    <property type="match status" value="1"/>
</dbReference>
<dbReference type="Gene3D" id="3.80.10.10">
    <property type="entry name" value="Ribonuclease Inhibitor"/>
    <property type="match status" value="1"/>
</dbReference>
<sequence>MADTGRSRSSKRLKLDPDFVHELYDDHCEEAERYLSPPIPTNELSPVDSGPVKEVNLASLPIELVQEIFRFLSIRDKMSLRLVNRQLYTMCSDPNLWRRVVIDDVYGKANGPFVKSTLKTCRPHVQSLSLEGELPFSQYQSIVFNCKNIHTLNFYGFEINMGALKKILVSPTLAQAPLPHLQYLTLSIYSTQCYELVEMQFSCLSHLKKLVIITNYGTASWEQFNQNWERNHFLPRIFVLVSDFTYFEDYSVPHMSQPAYFVYHTRYRRPLNFDFYDVPQFRGKCGPDTFAVTANGELMVKMMDVVTPTTQPNDDDLCRNLQQSAWK</sequence>
<organism evidence="2">
    <name type="scientific">Amphimedon queenslandica</name>
    <name type="common">Sponge</name>
    <dbReference type="NCBI Taxonomy" id="400682"/>
    <lineage>
        <taxon>Eukaryota</taxon>
        <taxon>Metazoa</taxon>
        <taxon>Porifera</taxon>
        <taxon>Demospongiae</taxon>
        <taxon>Heteroscleromorpha</taxon>
        <taxon>Haplosclerida</taxon>
        <taxon>Niphatidae</taxon>
        <taxon>Amphimedon</taxon>
    </lineage>
</organism>
<dbReference type="EnsemblMetazoa" id="Aqu2.1.03088_001">
    <property type="protein sequence ID" value="Aqu2.1.03088_001"/>
    <property type="gene ID" value="Aqu2.1.03088"/>
</dbReference>
<dbReference type="AlphaFoldDB" id="A0A1X7SLR6"/>
<proteinExistence type="predicted"/>
<dbReference type="InterPro" id="IPR036047">
    <property type="entry name" value="F-box-like_dom_sf"/>
</dbReference>
<dbReference type="InParanoid" id="A0A1X7SLR6"/>
<dbReference type="CDD" id="cd09917">
    <property type="entry name" value="F-box_SF"/>
    <property type="match status" value="1"/>
</dbReference>
<accession>A0A1X7SLR6</accession>